<accession>A0A0F9CWR7</accession>
<organism evidence="1">
    <name type="scientific">marine sediment metagenome</name>
    <dbReference type="NCBI Taxonomy" id="412755"/>
    <lineage>
        <taxon>unclassified sequences</taxon>
        <taxon>metagenomes</taxon>
        <taxon>ecological metagenomes</taxon>
    </lineage>
</organism>
<evidence type="ECO:0000313" key="1">
    <source>
        <dbReference type="EMBL" id="KKL04293.1"/>
    </source>
</evidence>
<gene>
    <name evidence="1" type="ORF">LCGC14_2617500</name>
</gene>
<dbReference type="EMBL" id="LAZR01044584">
    <property type="protein sequence ID" value="KKL04293.1"/>
    <property type="molecule type" value="Genomic_DNA"/>
</dbReference>
<sequence length="78" mass="9097">MDKRDEIREGIADRLYSWLPCTDDEAVYCAAQLTKYLDSVDVVIKVDRELPVNTTREVIPGDMKRSQELRRVGDGYYR</sequence>
<comment type="caution">
    <text evidence="1">The sequence shown here is derived from an EMBL/GenBank/DDBJ whole genome shotgun (WGS) entry which is preliminary data.</text>
</comment>
<reference evidence="1" key="1">
    <citation type="journal article" date="2015" name="Nature">
        <title>Complex archaea that bridge the gap between prokaryotes and eukaryotes.</title>
        <authorList>
            <person name="Spang A."/>
            <person name="Saw J.H."/>
            <person name="Jorgensen S.L."/>
            <person name="Zaremba-Niedzwiedzka K."/>
            <person name="Martijn J."/>
            <person name="Lind A.E."/>
            <person name="van Eijk R."/>
            <person name="Schleper C."/>
            <person name="Guy L."/>
            <person name="Ettema T.J."/>
        </authorList>
    </citation>
    <scope>NUCLEOTIDE SEQUENCE</scope>
</reference>
<feature type="non-terminal residue" evidence="1">
    <location>
        <position position="78"/>
    </location>
</feature>
<name>A0A0F9CWR7_9ZZZZ</name>
<protein>
    <submittedName>
        <fullName evidence="1">Uncharacterized protein</fullName>
    </submittedName>
</protein>
<dbReference type="AlphaFoldDB" id="A0A0F9CWR7"/>
<proteinExistence type="predicted"/>